<reference evidence="4" key="1">
    <citation type="submission" date="2024-03" db="EMBL/GenBank/DDBJ databases">
        <title>Chitinophaga horti sp. nov., isolated from garden soil.</title>
        <authorList>
            <person name="Lee D.S."/>
            <person name="Han D.M."/>
            <person name="Baek J.H."/>
            <person name="Choi D.G."/>
            <person name="Jeon J.H."/>
            <person name="Jeon C.O."/>
        </authorList>
    </citation>
    <scope>NUCLEOTIDE SEQUENCE [LARGE SCALE GENOMIC DNA]</scope>
    <source>
        <strain evidence="4">GPA1</strain>
    </source>
</reference>
<evidence type="ECO:0000313" key="4">
    <source>
        <dbReference type="Proteomes" id="UP001485459"/>
    </source>
</evidence>
<feature type="domain" description="TraG N-terminal Bacteroidetes" evidence="1">
    <location>
        <begin position="26"/>
        <end position="73"/>
    </location>
</feature>
<evidence type="ECO:0000313" key="3">
    <source>
        <dbReference type="EMBL" id="WZN41965.1"/>
    </source>
</evidence>
<gene>
    <name evidence="3" type="ORF">WJU16_02810</name>
</gene>
<dbReference type="InterPro" id="IPR024451">
    <property type="entry name" value="TraG_N_Bacteroidetes"/>
</dbReference>
<dbReference type="PANTHER" id="PTHR38467:SF1">
    <property type="entry name" value="CONJUGATIVE TRANSFER: ASSEMBLY"/>
    <property type="match status" value="1"/>
</dbReference>
<sequence>MITGITICTILIAGLMLRLRSEKPTAKALEKLFPIYKVERDCIVSKHGDLTVVFELQLPEIFSMSSEDYHALHHIWTRAIRILPAGTILHKQDWFTHDVYQATDDNGERSYLTLSTDRFFQNRPILKHRSYIMVTRRAIGRKPSNSAFSNLLRPVLVPQELVKGQFYLDFHTKVSQFERLLSEGGFIKPRRLSSEEICGTKEIPGLLERYCFLLGENEAPCLKEISFKPQFSIGEKFCQLYTLSNVEDLPALCGPRITYDKYSTEQTKFPISFAAPVGQLLGCDHIYNQFVVIDDPHATLKKLESKRRRLQSLSAYSRENAISRDATNEFLNEAISQGRQPVRAHFNLMVWTSDPAQLKELRNMASSAISQMDAVPREEIKGAAQLYWSALPGNACDIPDNECFDTFAEQASCFFSQETAYRDSPSPFGIRVVDRQYGAPIWVDLSDFPVKQQWTQNRNKIIIGGSGSGKSFLTNALCRAYVEQHAHVVIIDIGHSYQGLCNILGGYYFTHTESHPIQFNPFFIEDDDYLDTERKESIKSLLVAIWKKDDEHFRRSEYVALSNALQLYYEKLASNKDIFPCFNTFYDFIRDEFSLVLDSQNVKEKEFDLHNFLYVLRPFYKEGEFSYLLNASEHLDLLKQPLVIFELDNIKDNPILFSVATATICQLFINKMRKLKGVRKVIVIEEAWKAIAKAGMAEFIKYLYKTVRKFFGEAIVCSQELDDVINSPVVKDAIINNADTKILLDMRKFANKFEQIQAILGMNEKGKSMVLSLNKSNDPRRKYREFFVDWGGQHMCIYGFEPSPEEYYAYTTEEREKVLVQQYATKFGGDYTKGIKALIADQQKAAAT</sequence>
<dbReference type="InterPro" id="IPR027417">
    <property type="entry name" value="P-loop_NTPase"/>
</dbReference>
<dbReference type="Gene3D" id="3.40.50.300">
    <property type="entry name" value="P-loop containing nucleotide triphosphate hydrolases"/>
    <property type="match status" value="1"/>
</dbReference>
<dbReference type="InterPro" id="IPR053155">
    <property type="entry name" value="F-pilin_assembly_TraC"/>
</dbReference>
<dbReference type="SUPFAM" id="SSF52540">
    <property type="entry name" value="P-loop containing nucleoside triphosphate hydrolases"/>
    <property type="match status" value="1"/>
</dbReference>
<organism evidence="3 4">
    <name type="scientific">Chitinophaga pollutisoli</name>
    <dbReference type="NCBI Taxonomy" id="3133966"/>
    <lineage>
        <taxon>Bacteria</taxon>
        <taxon>Pseudomonadati</taxon>
        <taxon>Bacteroidota</taxon>
        <taxon>Chitinophagia</taxon>
        <taxon>Chitinophagales</taxon>
        <taxon>Chitinophagaceae</taxon>
        <taxon>Chitinophaga</taxon>
    </lineage>
</organism>
<dbReference type="Pfam" id="PF12991">
    <property type="entry name" value="DUF3875"/>
    <property type="match status" value="1"/>
</dbReference>
<dbReference type="Pfam" id="PF19044">
    <property type="entry name" value="P-loop_TraG"/>
    <property type="match status" value="1"/>
</dbReference>
<evidence type="ECO:0000259" key="1">
    <source>
        <dbReference type="Pfam" id="PF12991"/>
    </source>
</evidence>
<dbReference type="InterPro" id="IPR022509">
    <property type="entry name" value="Conjugation_ATPase_TraG"/>
</dbReference>
<feature type="domain" description="TraG P-loop" evidence="2">
    <location>
        <begin position="429"/>
        <end position="841"/>
    </location>
</feature>
<dbReference type="Proteomes" id="UP001485459">
    <property type="component" value="Chromosome"/>
</dbReference>
<protein>
    <submittedName>
        <fullName evidence="3">TraG family conjugative transposon ATPase</fullName>
    </submittedName>
</protein>
<evidence type="ECO:0000259" key="2">
    <source>
        <dbReference type="Pfam" id="PF19044"/>
    </source>
</evidence>
<dbReference type="Gene3D" id="1.10.8.730">
    <property type="match status" value="1"/>
</dbReference>
<dbReference type="InterPro" id="IPR043964">
    <property type="entry name" value="P-loop_TraG"/>
</dbReference>
<name>A0ABZ2YR05_9BACT</name>
<dbReference type="RefSeq" id="WP_341836808.1">
    <property type="nucleotide sequence ID" value="NZ_CP149822.1"/>
</dbReference>
<dbReference type="NCBIfam" id="TIGR03783">
    <property type="entry name" value="Bac_Flav_CT_G"/>
    <property type="match status" value="1"/>
</dbReference>
<dbReference type="EMBL" id="CP149822">
    <property type="protein sequence ID" value="WZN41965.1"/>
    <property type="molecule type" value="Genomic_DNA"/>
</dbReference>
<dbReference type="PANTHER" id="PTHR38467">
    <property type="match status" value="1"/>
</dbReference>
<proteinExistence type="predicted"/>
<keyword evidence="4" id="KW-1185">Reference proteome</keyword>
<accession>A0ABZ2YR05</accession>